<evidence type="ECO:0000313" key="19">
    <source>
        <dbReference type="Proteomes" id="UP000192907"/>
    </source>
</evidence>
<accession>A0A1Y6BF37</accession>
<evidence type="ECO:0000256" key="3">
    <source>
        <dbReference type="ARBA" id="ARBA00012438"/>
    </source>
</evidence>
<evidence type="ECO:0000256" key="4">
    <source>
        <dbReference type="ARBA" id="ARBA00022553"/>
    </source>
</evidence>
<dbReference type="SUPFAM" id="SSF55874">
    <property type="entry name" value="ATPase domain of HSP90 chaperone/DNA topoisomerase II/histidine kinase"/>
    <property type="match status" value="1"/>
</dbReference>
<feature type="transmembrane region" description="Helical" evidence="15">
    <location>
        <begin position="65"/>
        <end position="83"/>
    </location>
</feature>
<dbReference type="CDD" id="cd00082">
    <property type="entry name" value="HisKA"/>
    <property type="match status" value="1"/>
</dbReference>
<evidence type="ECO:0000256" key="10">
    <source>
        <dbReference type="ARBA" id="ARBA00022989"/>
    </source>
</evidence>
<gene>
    <name evidence="18" type="ORF">SAMN06296036_104173</name>
</gene>
<feature type="domain" description="Histidine kinase" evidence="16">
    <location>
        <begin position="206"/>
        <end position="423"/>
    </location>
</feature>
<evidence type="ECO:0000256" key="8">
    <source>
        <dbReference type="ARBA" id="ARBA00022777"/>
    </source>
</evidence>
<dbReference type="RefSeq" id="WP_132316716.1">
    <property type="nucleotide sequence ID" value="NZ_FWZT01000004.1"/>
</dbReference>
<dbReference type="Pfam" id="PF00512">
    <property type="entry name" value="HisKA"/>
    <property type="match status" value="1"/>
</dbReference>
<dbReference type="Pfam" id="PF20966">
    <property type="entry name" value="MASE6"/>
    <property type="match status" value="1"/>
</dbReference>
<evidence type="ECO:0000259" key="16">
    <source>
        <dbReference type="PROSITE" id="PS50109"/>
    </source>
</evidence>
<comment type="subcellular location">
    <subcellularLocation>
        <location evidence="2">Membrane</location>
    </subcellularLocation>
</comment>
<dbReference type="InterPro" id="IPR003661">
    <property type="entry name" value="HisK_dim/P_dom"/>
</dbReference>
<dbReference type="InterPro" id="IPR003594">
    <property type="entry name" value="HATPase_dom"/>
</dbReference>
<dbReference type="AlphaFoldDB" id="A0A1Y6BF37"/>
<feature type="coiled-coil region" evidence="14">
    <location>
        <begin position="172"/>
        <end position="199"/>
    </location>
</feature>
<dbReference type="PRINTS" id="PR00344">
    <property type="entry name" value="BCTRLSENSOR"/>
</dbReference>
<dbReference type="InterPro" id="IPR036097">
    <property type="entry name" value="HisK_dim/P_sf"/>
</dbReference>
<keyword evidence="12 15" id="KW-0472">Membrane</keyword>
<evidence type="ECO:0000256" key="1">
    <source>
        <dbReference type="ARBA" id="ARBA00000085"/>
    </source>
</evidence>
<evidence type="ECO:0000256" key="9">
    <source>
        <dbReference type="ARBA" id="ARBA00022840"/>
    </source>
</evidence>
<comment type="catalytic activity">
    <reaction evidence="1">
        <text>ATP + protein L-histidine = ADP + protein N-phospho-L-histidine.</text>
        <dbReference type="EC" id="2.7.13.3"/>
    </reaction>
</comment>
<dbReference type="InterPro" id="IPR005467">
    <property type="entry name" value="His_kinase_dom"/>
</dbReference>
<feature type="transmembrane region" description="Helical" evidence="15">
    <location>
        <begin position="148"/>
        <end position="168"/>
    </location>
</feature>
<dbReference type="GO" id="GO:0000155">
    <property type="term" value="F:phosphorelay sensor kinase activity"/>
    <property type="evidence" value="ECO:0007669"/>
    <property type="project" value="InterPro"/>
</dbReference>
<dbReference type="GO" id="GO:0005524">
    <property type="term" value="F:ATP binding"/>
    <property type="evidence" value="ECO:0007669"/>
    <property type="project" value="UniProtKB-KW"/>
</dbReference>
<feature type="transmembrane region" description="Helical" evidence="15">
    <location>
        <begin position="12"/>
        <end position="33"/>
    </location>
</feature>
<keyword evidence="9" id="KW-0067">ATP-binding</keyword>
<dbReference type="PANTHER" id="PTHR45339:SF1">
    <property type="entry name" value="HYBRID SIGNAL TRANSDUCTION HISTIDINE KINASE J"/>
    <property type="match status" value="1"/>
</dbReference>
<evidence type="ECO:0000259" key="17">
    <source>
        <dbReference type="PROSITE" id="PS50110"/>
    </source>
</evidence>
<keyword evidence="7" id="KW-0547">Nucleotide-binding</keyword>
<keyword evidence="8 18" id="KW-0418">Kinase</keyword>
<dbReference type="Proteomes" id="UP000192907">
    <property type="component" value="Unassembled WGS sequence"/>
</dbReference>
<dbReference type="FunFam" id="1.10.287.130:FF:000004">
    <property type="entry name" value="Ethylene receptor 1"/>
    <property type="match status" value="1"/>
</dbReference>
<evidence type="ECO:0000256" key="11">
    <source>
        <dbReference type="ARBA" id="ARBA00023012"/>
    </source>
</evidence>
<dbReference type="Pfam" id="PF02518">
    <property type="entry name" value="HATPase_c"/>
    <property type="match status" value="1"/>
</dbReference>
<evidence type="ECO:0000256" key="2">
    <source>
        <dbReference type="ARBA" id="ARBA00004370"/>
    </source>
</evidence>
<dbReference type="CDD" id="cd16922">
    <property type="entry name" value="HATPase_EvgS-ArcB-TorS-like"/>
    <property type="match status" value="1"/>
</dbReference>
<dbReference type="PROSITE" id="PS50109">
    <property type="entry name" value="HIS_KIN"/>
    <property type="match status" value="1"/>
</dbReference>
<evidence type="ECO:0000256" key="13">
    <source>
        <dbReference type="PROSITE-ProRule" id="PRU00169"/>
    </source>
</evidence>
<feature type="domain" description="Response regulatory" evidence="17">
    <location>
        <begin position="445"/>
        <end position="560"/>
    </location>
</feature>
<keyword evidence="11" id="KW-0902">Two-component regulatory system</keyword>
<keyword evidence="14" id="KW-0175">Coiled coil</keyword>
<dbReference type="SMART" id="SM00387">
    <property type="entry name" value="HATPase_c"/>
    <property type="match status" value="1"/>
</dbReference>
<dbReference type="SUPFAM" id="SSF52172">
    <property type="entry name" value="CheY-like"/>
    <property type="match status" value="1"/>
</dbReference>
<dbReference type="SMART" id="SM00388">
    <property type="entry name" value="HisKA"/>
    <property type="match status" value="1"/>
</dbReference>
<evidence type="ECO:0000256" key="6">
    <source>
        <dbReference type="ARBA" id="ARBA00022692"/>
    </source>
</evidence>
<evidence type="ECO:0000256" key="12">
    <source>
        <dbReference type="ARBA" id="ARBA00023136"/>
    </source>
</evidence>
<keyword evidence="5" id="KW-0808">Transferase</keyword>
<dbReference type="EMBL" id="FWZT01000004">
    <property type="protein sequence ID" value="SMF06879.1"/>
    <property type="molecule type" value="Genomic_DNA"/>
</dbReference>
<dbReference type="Pfam" id="PF00072">
    <property type="entry name" value="Response_reg"/>
    <property type="match status" value="1"/>
</dbReference>
<name>A0A1Y6BF37_9BACT</name>
<sequence length="565" mass="62330">MESEYNFRRKVLIGLSISIGLAELVAVIFREIVRPYQDMGFYVGLFVGISLFLNGMIARKFQSTTFSAHTFLALCVGFLTYSVGNDLGIQAPGVVFLSLVPVLAFFLLGFSNGVAYTVYCLLFLLALAWGDISGSWPSRAITAESRAQLAGVIGAIAVVMGGSLGAVFEWNRSRTLKRLDELNKRLREEKAIAEQASKHKSQFLANMSHEIRTPMNGILGMNALLKEEVSDPYLEEKIAIIESSSNHLLRVIDDILDFSKLENKMLALEEITFNLDSLFNETVLILEEEAKKSKVAIQYNLASGVPHWISGDPTRIRQVMINLLSNGIKFSDGNDVVIEVAREADNLLKVNVIDKGIGIPEDKLEHIFSSFTQSDISTTRKFGGTGLGLSISRTLARLMGGDLTVESRLGEGATFTFRFSYKKASAPAEGQSSDPTLMTDYSSLRVLVVEDNEVNQQVIDLHLKKLKIQADLVSNGQEAVDQCQTKVYDLILMDCHMPVLDGFEATQKILESNNGNEFIVALTAGVLPEEQARCREVGMVDVLLKPLNRALLMSVLERAKRKEAA</sequence>
<dbReference type="SUPFAM" id="SSF47384">
    <property type="entry name" value="Homodimeric domain of signal transducing histidine kinase"/>
    <property type="match status" value="1"/>
</dbReference>
<dbReference type="InterPro" id="IPR001789">
    <property type="entry name" value="Sig_transdc_resp-reg_receiver"/>
</dbReference>
<reference evidence="19" key="1">
    <citation type="submission" date="2017-04" db="EMBL/GenBank/DDBJ databases">
        <authorList>
            <person name="Varghese N."/>
            <person name="Submissions S."/>
        </authorList>
    </citation>
    <scope>NUCLEOTIDE SEQUENCE [LARGE SCALE GENOMIC DNA]</scope>
    <source>
        <strain evidence="19">RKEM611</strain>
    </source>
</reference>
<evidence type="ECO:0000256" key="15">
    <source>
        <dbReference type="SAM" id="Phobius"/>
    </source>
</evidence>
<dbReference type="Gene3D" id="3.40.50.2300">
    <property type="match status" value="1"/>
</dbReference>
<feature type="transmembrane region" description="Helical" evidence="15">
    <location>
        <begin position="89"/>
        <end position="109"/>
    </location>
</feature>
<feature type="modified residue" description="4-aspartylphosphate" evidence="13">
    <location>
        <position position="494"/>
    </location>
</feature>
<dbReference type="FunFam" id="3.30.565.10:FF:000010">
    <property type="entry name" value="Sensor histidine kinase RcsC"/>
    <property type="match status" value="1"/>
</dbReference>
<keyword evidence="4 13" id="KW-0597">Phosphoprotein</keyword>
<keyword evidence="10 15" id="KW-1133">Transmembrane helix</keyword>
<keyword evidence="6 15" id="KW-0812">Transmembrane</keyword>
<dbReference type="InterPro" id="IPR048435">
    <property type="entry name" value="MASE6"/>
</dbReference>
<dbReference type="InterPro" id="IPR004358">
    <property type="entry name" value="Sig_transdc_His_kin-like_C"/>
</dbReference>
<dbReference type="PANTHER" id="PTHR45339">
    <property type="entry name" value="HYBRID SIGNAL TRANSDUCTION HISTIDINE KINASE J"/>
    <property type="match status" value="1"/>
</dbReference>
<dbReference type="Gene3D" id="3.30.565.10">
    <property type="entry name" value="Histidine kinase-like ATPase, C-terminal domain"/>
    <property type="match status" value="1"/>
</dbReference>
<feature type="transmembrane region" description="Helical" evidence="15">
    <location>
        <begin position="39"/>
        <end position="58"/>
    </location>
</feature>
<dbReference type="OrthoDB" id="5287350at2"/>
<evidence type="ECO:0000256" key="5">
    <source>
        <dbReference type="ARBA" id="ARBA00022679"/>
    </source>
</evidence>
<dbReference type="InterPro" id="IPR011006">
    <property type="entry name" value="CheY-like_superfamily"/>
</dbReference>
<organism evidence="18 19">
    <name type="scientific">Pseudobacteriovorax antillogorgiicola</name>
    <dbReference type="NCBI Taxonomy" id="1513793"/>
    <lineage>
        <taxon>Bacteria</taxon>
        <taxon>Pseudomonadati</taxon>
        <taxon>Bdellovibrionota</taxon>
        <taxon>Oligoflexia</taxon>
        <taxon>Oligoflexales</taxon>
        <taxon>Pseudobacteriovoracaceae</taxon>
        <taxon>Pseudobacteriovorax</taxon>
    </lineage>
</organism>
<dbReference type="Gene3D" id="1.10.287.130">
    <property type="match status" value="1"/>
</dbReference>
<dbReference type="STRING" id="1513793.SAMN06296036_104173"/>
<dbReference type="PROSITE" id="PS50110">
    <property type="entry name" value="RESPONSE_REGULATORY"/>
    <property type="match status" value="1"/>
</dbReference>
<dbReference type="InterPro" id="IPR036890">
    <property type="entry name" value="HATPase_C_sf"/>
</dbReference>
<dbReference type="GO" id="GO:0016020">
    <property type="term" value="C:membrane"/>
    <property type="evidence" value="ECO:0007669"/>
    <property type="project" value="UniProtKB-SubCell"/>
</dbReference>
<dbReference type="EC" id="2.7.13.3" evidence="3"/>
<evidence type="ECO:0000256" key="7">
    <source>
        <dbReference type="ARBA" id="ARBA00022741"/>
    </source>
</evidence>
<evidence type="ECO:0000256" key="14">
    <source>
        <dbReference type="SAM" id="Coils"/>
    </source>
</evidence>
<proteinExistence type="predicted"/>
<keyword evidence="19" id="KW-1185">Reference proteome</keyword>
<protein>
    <recommendedName>
        <fullName evidence="3">histidine kinase</fullName>
        <ecNumber evidence="3">2.7.13.3</ecNumber>
    </recommendedName>
</protein>
<evidence type="ECO:0000313" key="18">
    <source>
        <dbReference type="EMBL" id="SMF06879.1"/>
    </source>
</evidence>
<dbReference type="SMART" id="SM00448">
    <property type="entry name" value="REC"/>
    <property type="match status" value="1"/>
</dbReference>
<feature type="transmembrane region" description="Helical" evidence="15">
    <location>
        <begin position="116"/>
        <end position="136"/>
    </location>
</feature>
<dbReference type="CDD" id="cd17546">
    <property type="entry name" value="REC_hyHK_CKI1_RcsC-like"/>
    <property type="match status" value="1"/>
</dbReference>